<feature type="region of interest" description="Disordered" evidence="13">
    <location>
        <begin position="431"/>
        <end position="483"/>
    </location>
</feature>
<evidence type="ECO:0000256" key="1">
    <source>
        <dbReference type="ARBA" id="ARBA00004498"/>
    </source>
</evidence>
<feature type="region of interest" description="Disordered" evidence="13">
    <location>
        <begin position="254"/>
        <end position="418"/>
    </location>
</feature>
<keyword evidence="6" id="KW-0176">Collagen</keyword>
<dbReference type="Pfam" id="PF01391">
    <property type="entry name" value="Collagen"/>
    <property type="match status" value="3"/>
</dbReference>
<keyword evidence="8" id="KW-0379">Hydroxylation</keyword>
<gene>
    <name evidence="16" type="ORF">CK820_G0001032</name>
</gene>
<evidence type="ECO:0000313" key="17">
    <source>
        <dbReference type="Proteomes" id="UP000236370"/>
    </source>
</evidence>
<evidence type="ECO:0000256" key="7">
    <source>
        <dbReference type="ARBA" id="ARBA00023157"/>
    </source>
</evidence>
<dbReference type="InterPro" id="IPR050149">
    <property type="entry name" value="Collagen_superfamily"/>
</dbReference>
<keyword evidence="5" id="KW-0677">Repeat</keyword>
<keyword evidence="7" id="KW-1015">Disulfide bond</keyword>
<dbReference type="PANTHER" id="PTHR24023:SF1082">
    <property type="entry name" value="COLLAGEN TRIPLE HELIX REPEAT"/>
    <property type="match status" value="1"/>
</dbReference>
<dbReference type="InterPro" id="IPR048287">
    <property type="entry name" value="TSPN-like_N"/>
</dbReference>
<evidence type="ECO:0000256" key="12">
    <source>
        <dbReference type="ARBA" id="ARBA00074726"/>
    </source>
</evidence>
<accession>A0A2J8PW47</accession>
<evidence type="ECO:0000256" key="8">
    <source>
        <dbReference type="ARBA" id="ARBA00023278"/>
    </source>
</evidence>
<dbReference type="GO" id="GO:0005788">
    <property type="term" value="C:endoplasmic reticulum lumen"/>
    <property type="evidence" value="ECO:0007669"/>
    <property type="project" value="UniProtKB-ARBA"/>
</dbReference>
<proteinExistence type="inferred from homology"/>
<evidence type="ECO:0000256" key="10">
    <source>
        <dbReference type="ARBA" id="ARBA00054091"/>
    </source>
</evidence>
<feature type="compositionally biased region" description="Pro residues" evidence="13">
    <location>
        <begin position="298"/>
        <end position="307"/>
    </location>
</feature>
<evidence type="ECO:0000256" key="13">
    <source>
        <dbReference type="SAM" id="MobiDB-lite"/>
    </source>
</evidence>
<dbReference type="InterPro" id="IPR008160">
    <property type="entry name" value="Collagen"/>
</dbReference>
<feature type="compositionally biased region" description="Pro residues" evidence="13">
    <location>
        <begin position="387"/>
        <end position="398"/>
    </location>
</feature>
<comment type="function">
    <text evidence="10">Structural component of hyaline cartilage and vitreous of the eye.</text>
</comment>
<dbReference type="SUPFAM" id="SSF49899">
    <property type="entry name" value="Concanavalin A-like lectins/glucanases"/>
    <property type="match status" value="1"/>
</dbReference>
<evidence type="ECO:0000256" key="2">
    <source>
        <dbReference type="ARBA" id="ARBA00022525"/>
    </source>
</evidence>
<feature type="signal peptide" evidence="14">
    <location>
        <begin position="1"/>
        <end position="23"/>
    </location>
</feature>
<keyword evidence="2" id="KW-0964">Secreted</keyword>
<evidence type="ECO:0000256" key="5">
    <source>
        <dbReference type="ARBA" id="ARBA00022737"/>
    </source>
</evidence>
<evidence type="ECO:0000256" key="4">
    <source>
        <dbReference type="ARBA" id="ARBA00022729"/>
    </source>
</evidence>
<protein>
    <recommendedName>
        <fullName evidence="12">Collagen alpha-1(IX) chain</fullName>
    </recommendedName>
</protein>
<evidence type="ECO:0000256" key="3">
    <source>
        <dbReference type="ARBA" id="ARBA00022530"/>
    </source>
</evidence>
<dbReference type="PANTHER" id="PTHR24023">
    <property type="entry name" value="COLLAGEN ALPHA"/>
    <property type="match status" value="1"/>
</dbReference>
<evidence type="ECO:0000256" key="6">
    <source>
        <dbReference type="ARBA" id="ARBA00023119"/>
    </source>
</evidence>
<feature type="non-terminal residue" evidence="16">
    <location>
        <position position="483"/>
    </location>
</feature>
<keyword evidence="3" id="KW-0272">Extracellular matrix</keyword>
<evidence type="ECO:0000256" key="14">
    <source>
        <dbReference type="SAM" id="SignalP"/>
    </source>
</evidence>
<evidence type="ECO:0000313" key="16">
    <source>
        <dbReference type="EMBL" id="PNI88241.1"/>
    </source>
</evidence>
<comment type="similarity">
    <text evidence="9">Belongs to the fibril-associated collagens with interrupted helices (FACIT) family.</text>
</comment>
<feature type="domain" description="Thrombospondin-like N-terminal" evidence="15">
    <location>
        <begin position="50"/>
        <end position="244"/>
    </location>
</feature>
<feature type="chain" id="PRO_5014395471" description="Collagen alpha-1(IX) chain" evidence="14">
    <location>
        <begin position="24"/>
        <end position="483"/>
    </location>
</feature>
<comment type="subcellular location">
    <subcellularLocation>
        <location evidence="1">Secreted</location>
        <location evidence="1">Extracellular space</location>
        <location evidence="1">Extracellular matrix</location>
    </subcellularLocation>
</comment>
<dbReference type="SMART" id="SM00210">
    <property type="entry name" value="TSPN"/>
    <property type="match status" value="1"/>
</dbReference>
<dbReference type="GO" id="GO:0009887">
    <property type="term" value="P:animal organ morphogenesis"/>
    <property type="evidence" value="ECO:0007669"/>
    <property type="project" value="UniProtKB-ARBA"/>
</dbReference>
<organism evidence="16 17">
    <name type="scientific">Pan troglodytes</name>
    <name type="common">Chimpanzee</name>
    <dbReference type="NCBI Taxonomy" id="9598"/>
    <lineage>
        <taxon>Eukaryota</taxon>
        <taxon>Metazoa</taxon>
        <taxon>Chordata</taxon>
        <taxon>Craniata</taxon>
        <taxon>Vertebrata</taxon>
        <taxon>Euteleostomi</taxon>
        <taxon>Mammalia</taxon>
        <taxon>Eutheria</taxon>
        <taxon>Euarchontoglires</taxon>
        <taxon>Primates</taxon>
        <taxon>Haplorrhini</taxon>
        <taxon>Catarrhini</taxon>
        <taxon>Hominidae</taxon>
        <taxon>Pan</taxon>
    </lineage>
</organism>
<keyword evidence="4 14" id="KW-0732">Signal</keyword>
<comment type="caution">
    <text evidence="16">The sequence shown here is derived from an EMBL/GenBank/DDBJ whole genome shotgun (WGS) entry which is preliminary data.</text>
</comment>
<feature type="compositionally biased region" description="Pro residues" evidence="13">
    <location>
        <begin position="273"/>
        <end position="285"/>
    </location>
</feature>
<dbReference type="Proteomes" id="UP000236370">
    <property type="component" value="Unassembled WGS sequence"/>
</dbReference>
<feature type="compositionally biased region" description="Low complexity" evidence="13">
    <location>
        <begin position="368"/>
        <end position="383"/>
    </location>
</feature>
<name>A0A2J8PW47_PANTR</name>
<comment type="subunit">
    <text evidence="11">Heterotrimer of an alpha 1(IX), an alpha 2(IX) and an alpha 3(IX) chain.</text>
</comment>
<dbReference type="FunFam" id="2.60.120.200:FF:000105">
    <property type="entry name" value="Collagen type IX alpha 1 chain"/>
    <property type="match status" value="1"/>
</dbReference>
<dbReference type="AlphaFoldDB" id="A0A2J8PW47"/>
<sequence>MKTCWKIPVFFFVCSFLEPWASAAVKRRPRFPVNSNSNGGNELCPKIRIGQDDLPGFDLISQFQVDKAASRRAIQRVVGSATLQVAYKLGNNVDFRIPTRNLYPSGLPEEYSFLTTFRMTGSTLKKNWNIWQIQDSSGKEQVGIKINGQTQSVVFSYKGLDGSLQTAAFSNLSSLFDSQWHKIMIGVERSSATLFVDCNRIESLPIKPRGPIDIDGFAVLGKLADNPQVSVPFELQWMLIHCDPLRPRRETCHELPARITPSQTTDERGPPGEQGPPGPPGPPGVPGIDGIDGDRGPKGPPGPPGPAGEPGKPGAPGKPGTPGADGLTGPDGSPGSVGPKGQKGEPGVPGSRGFPGRGIPGPPGPPGTAGLPGELGRVGPVGDPGRRGPPGPPGPPGPRGTIGFHDGDPLCPNACPPGRSGYPGLPGMRGHKGAKGEIGEPGRQGHKGEEGDQGEFGEVGAQGPPGAQGLRGITGIVGDKGEK</sequence>
<evidence type="ECO:0000256" key="11">
    <source>
        <dbReference type="ARBA" id="ARBA00063820"/>
    </source>
</evidence>
<evidence type="ECO:0000256" key="9">
    <source>
        <dbReference type="ARBA" id="ARBA00049648"/>
    </source>
</evidence>
<dbReference type="EMBL" id="NBAG03000210">
    <property type="protein sequence ID" value="PNI88241.1"/>
    <property type="molecule type" value="Genomic_DNA"/>
</dbReference>
<dbReference type="InterPro" id="IPR013320">
    <property type="entry name" value="ConA-like_dom_sf"/>
</dbReference>
<dbReference type="GO" id="GO:0005581">
    <property type="term" value="C:collagen trimer"/>
    <property type="evidence" value="ECO:0007669"/>
    <property type="project" value="UniProtKB-KW"/>
</dbReference>
<dbReference type="Gene3D" id="2.60.120.200">
    <property type="match status" value="1"/>
</dbReference>
<reference evidence="16 17" key="1">
    <citation type="submission" date="2017-12" db="EMBL/GenBank/DDBJ databases">
        <title>High-resolution comparative analysis of great ape genomes.</title>
        <authorList>
            <person name="Pollen A."/>
            <person name="Hastie A."/>
            <person name="Hormozdiari F."/>
            <person name="Dougherty M."/>
            <person name="Liu R."/>
            <person name="Chaisson M."/>
            <person name="Hoppe E."/>
            <person name="Hill C."/>
            <person name="Pang A."/>
            <person name="Hillier L."/>
            <person name="Baker C."/>
            <person name="Armstrong J."/>
            <person name="Shendure J."/>
            <person name="Paten B."/>
            <person name="Wilson R."/>
            <person name="Chao H."/>
            <person name="Schneider V."/>
            <person name="Ventura M."/>
            <person name="Kronenberg Z."/>
            <person name="Murali S."/>
            <person name="Gordon D."/>
            <person name="Cantsilieris S."/>
            <person name="Munson K."/>
            <person name="Nelson B."/>
            <person name="Raja A."/>
            <person name="Underwood J."/>
            <person name="Diekhans M."/>
            <person name="Fiddes I."/>
            <person name="Haussler D."/>
            <person name="Eichler E."/>
        </authorList>
    </citation>
    <scope>NUCLEOTIDE SEQUENCE [LARGE SCALE GENOMIC DNA]</scope>
    <source>
        <strain evidence="16">Yerkes chimp pedigree #C0471</strain>
    </source>
</reference>
<evidence type="ECO:0000259" key="15">
    <source>
        <dbReference type="SMART" id="SM00210"/>
    </source>
</evidence>